<dbReference type="PROSITE" id="PS50146">
    <property type="entry name" value="DAGK"/>
    <property type="match status" value="1"/>
</dbReference>
<dbReference type="InterPro" id="IPR017438">
    <property type="entry name" value="ATP-NAD_kinase_N"/>
</dbReference>
<dbReference type="PANTHER" id="PTHR12358">
    <property type="entry name" value="SPHINGOSINE KINASE"/>
    <property type="match status" value="1"/>
</dbReference>
<dbReference type="GO" id="GO:0016020">
    <property type="term" value="C:membrane"/>
    <property type="evidence" value="ECO:0007669"/>
    <property type="project" value="TreeGrafter"/>
</dbReference>
<name>D8M4N9_BLAHO</name>
<dbReference type="GO" id="GO:0005737">
    <property type="term" value="C:cytoplasm"/>
    <property type="evidence" value="ECO:0007669"/>
    <property type="project" value="TreeGrafter"/>
</dbReference>
<dbReference type="Gene3D" id="2.60.200.40">
    <property type="match status" value="1"/>
</dbReference>
<dbReference type="PANTHER" id="PTHR12358:SF31">
    <property type="entry name" value="ACYLGLYCEROL KINASE, MITOCHONDRIAL"/>
    <property type="match status" value="1"/>
</dbReference>
<dbReference type="InterPro" id="IPR050187">
    <property type="entry name" value="Lipid_Phosphate_FormReg"/>
</dbReference>
<keyword evidence="3" id="KW-1185">Reference proteome</keyword>
<dbReference type="SUPFAM" id="SSF111331">
    <property type="entry name" value="NAD kinase/diacylglycerol kinase-like"/>
    <property type="match status" value="1"/>
</dbReference>
<evidence type="ECO:0000259" key="1">
    <source>
        <dbReference type="PROSITE" id="PS50146"/>
    </source>
</evidence>
<dbReference type="GeneID" id="24922677"/>
<dbReference type="Proteomes" id="UP000008312">
    <property type="component" value="Unassembled WGS sequence"/>
</dbReference>
<organism evidence="2">
    <name type="scientific">Blastocystis hominis</name>
    <dbReference type="NCBI Taxonomy" id="12968"/>
    <lineage>
        <taxon>Eukaryota</taxon>
        <taxon>Sar</taxon>
        <taxon>Stramenopiles</taxon>
        <taxon>Bigyra</taxon>
        <taxon>Opalozoa</taxon>
        <taxon>Opalinata</taxon>
        <taxon>Blastocystidae</taxon>
        <taxon>Blastocystis</taxon>
    </lineage>
</organism>
<dbReference type="InParanoid" id="D8M4N9"/>
<dbReference type="InterPro" id="IPR001206">
    <property type="entry name" value="Diacylglycerol_kinase_cat_dom"/>
</dbReference>
<reference evidence="2" key="1">
    <citation type="submission" date="2010-02" db="EMBL/GenBank/DDBJ databases">
        <title>Sequencing and annotation of the Blastocystis hominis genome.</title>
        <authorList>
            <person name="Wincker P."/>
        </authorList>
    </citation>
    <scope>NUCLEOTIDE SEQUENCE</scope>
    <source>
        <strain evidence="2">Singapore isolate B</strain>
    </source>
</reference>
<dbReference type="GO" id="GO:0016773">
    <property type="term" value="F:phosphotransferase activity, alcohol group as acceptor"/>
    <property type="evidence" value="ECO:0007669"/>
    <property type="project" value="UniProtKB-ARBA"/>
</dbReference>
<dbReference type="GO" id="GO:0001727">
    <property type="term" value="F:lipid kinase activity"/>
    <property type="evidence" value="ECO:0007669"/>
    <property type="project" value="UniProtKB-ARBA"/>
</dbReference>
<dbReference type="Pfam" id="PF00781">
    <property type="entry name" value="DAGK_cat"/>
    <property type="match status" value="1"/>
</dbReference>
<dbReference type="AlphaFoldDB" id="D8M4N9"/>
<feature type="domain" description="DAGKc" evidence="1">
    <location>
        <begin position="148"/>
        <end position="286"/>
    </location>
</feature>
<gene>
    <name evidence="2" type="ORF">GSBLH_T00006553001</name>
</gene>
<dbReference type="RefSeq" id="XP_012897076.1">
    <property type="nucleotide sequence ID" value="XM_013041622.1"/>
</dbReference>
<dbReference type="EMBL" id="FN668653">
    <property type="protein sequence ID" value="CBK23028.2"/>
    <property type="molecule type" value="Genomic_DNA"/>
</dbReference>
<evidence type="ECO:0000313" key="2">
    <source>
        <dbReference type="EMBL" id="CBK23028.2"/>
    </source>
</evidence>
<proteinExistence type="predicted"/>
<dbReference type="OrthoDB" id="3853857at2759"/>
<dbReference type="Gene3D" id="3.40.50.10330">
    <property type="entry name" value="Probable inorganic polyphosphate/atp-NAD kinase, domain 1"/>
    <property type="match status" value="1"/>
</dbReference>
<protein>
    <recommendedName>
        <fullName evidence="1">DAGKc domain-containing protein</fullName>
    </recommendedName>
</protein>
<dbReference type="InterPro" id="IPR016064">
    <property type="entry name" value="NAD/diacylglycerol_kinase_sf"/>
</dbReference>
<dbReference type="GO" id="GO:0046512">
    <property type="term" value="P:sphingosine biosynthetic process"/>
    <property type="evidence" value="ECO:0007669"/>
    <property type="project" value="TreeGrafter"/>
</dbReference>
<accession>D8M4N9</accession>
<dbReference type="SMART" id="SM00046">
    <property type="entry name" value="DAGKc"/>
    <property type="match status" value="1"/>
</dbReference>
<sequence>MQDFICRDIDDDYLAQKVSCECNHEDLVFTHYRHKTNEVILVALPRVLSCGKRPMRERHILRVSFFNPPKETHLVDVHANNSIANQLCTHFQAYNIYKFLRKAIMDEYERNTQQLIESNKRYYDSPEECEWLKQRLFVNPSDSILGMYSKRNVLVIINPHGGNTRALSIWEQSIKPFFILVNMRYHFQTTNYAGHAEDLGVNFDYETYDSVLFISGDGTVNEFLNGVLSRNDARKILFACTFALISAGSQNSLARGMGTDSYLTALYCLAKRKTRLYDSICVENGSKVCRYSFAGCGWGIISDMVKDYEKYRYLRQYRYWLLKGIHGCLCLRRHYSVYRYVPSENQARRCCRHNATSASKTQITTKEHCRFRFHS</sequence>
<evidence type="ECO:0000313" key="3">
    <source>
        <dbReference type="Proteomes" id="UP000008312"/>
    </source>
</evidence>